<name>A0AAD6MHV8_9ROSI</name>
<dbReference type="SUPFAM" id="SSF81383">
    <property type="entry name" value="F-box domain"/>
    <property type="match status" value="1"/>
</dbReference>
<dbReference type="Gene3D" id="1.20.1280.50">
    <property type="match status" value="1"/>
</dbReference>
<dbReference type="InterPro" id="IPR036047">
    <property type="entry name" value="F-box-like_dom_sf"/>
</dbReference>
<dbReference type="AlphaFoldDB" id="A0AAD6MHV8"/>
<accession>A0AAD6MHV8</accession>
<feature type="domain" description="F-box" evidence="2">
    <location>
        <begin position="53"/>
        <end position="94"/>
    </location>
</feature>
<evidence type="ECO:0000313" key="4">
    <source>
        <dbReference type="Proteomes" id="UP001164929"/>
    </source>
</evidence>
<dbReference type="Proteomes" id="UP001164929">
    <property type="component" value="Chromosome 9"/>
</dbReference>
<evidence type="ECO:0000313" key="3">
    <source>
        <dbReference type="EMBL" id="KAJ6985843.1"/>
    </source>
</evidence>
<dbReference type="PANTHER" id="PTHR47123">
    <property type="entry name" value="F-BOX PROTEIN SKIP23"/>
    <property type="match status" value="1"/>
</dbReference>
<dbReference type="InterPro" id="IPR051304">
    <property type="entry name" value="SCF_F-box_domain"/>
</dbReference>
<dbReference type="Pfam" id="PF00646">
    <property type="entry name" value="F-box"/>
    <property type="match status" value="1"/>
</dbReference>
<dbReference type="InterPro" id="IPR005174">
    <property type="entry name" value="KIB1-4_b-propeller"/>
</dbReference>
<dbReference type="SMART" id="SM00256">
    <property type="entry name" value="FBOX"/>
    <property type="match status" value="1"/>
</dbReference>
<protein>
    <recommendedName>
        <fullName evidence="2">F-box domain-containing protein</fullName>
    </recommendedName>
</protein>
<reference evidence="3" key="1">
    <citation type="journal article" date="2023" name="Mol. Ecol. Resour.">
        <title>Chromosome-level genome assembly of a triploid poplar Populus alba 'Berolinensis'.</title>
        <authorList>
            <person name="Chen S."/>
            <person name="Yu Y."/>
            <person name="Wang X."/>
            <person name="Wang S."/>
            <person name="Zhang T."/>
            <person name="Zhou Y."/>
            <person name="He R."/>
            <person name="Meng N."/>
            <person name="Wang Y."/>
            <person name="Liu W."/>
            <person name="Liu Z."/>
            <person name="Liu J."/>
            <person name="Guo Q."/>
            <person name="Huang H."/>
            <person name="Sederoff R.R."/>
            <person name="Wang G."/>
            <person name="Qu G."/>
            <person name="Chen S."/>
        </authorList>
    </citation>
    <scope>NUCLEOTIDE SEQUENCE</scope>
    <source>
        <strain evidence="3">SC-2020</strain>
    </source>
</reference>
<dbReference type="InterPro" id="IPR001810">
    <property type="entry name" value="F-box_dom"/>
</dbReference>
<comment type="caution">
    <text evidence="3">The sequence shown here is derived from an EMBL/GenBank/DDBJ whole genome shotgun (WGS) entry which is preliminary data.</text>
</comment>
<dbReference type="Pfam" id="PF03478">
    <property type="entry name" value="Beta-prop_KIB1-4"/>
    <property type="match status" value="1"/>
</dbReference>
<dbReference type="EMBL" id="JAQIZT010000009">
    <property type="protein sequence ID" value="KAJ6985843.1"/>
    <property type="molecule type" value="Genomic_DNA"/>
</dbReference>
<sequence>MGLYKQNAAHLQSRQASGQNPYNYKFSRHPQCFLSNFPSLSREKLTMAEWTHLPKDLIELISKCLDTSTDLLRFRSVCNSWRSSIPPKSPRLSSNTFKILPNDGISHTSFGFSLFKRNIFLIGLPNSHNQADPQGWLVKIEEDVPGKKHLFDPLSRCRSTSLPHSLPRVLDLMNLRIRELGHEYVLHHVSYKPNSSSFTDAGNLYMEKVVMIWLNCETEFVLLTIHVSGKLAMFKSGDKRWTIINEMPSPFDDVIVYKGRFYAVDNTGRTVVVALDTDLGLVGDPVFGGDKKYLVESKGDLLLVDMYLSIDTDEGLSIGNDVVQDLVQYMSERTVRFKVFKLNEEGKSWIEVKNLEDRVLFLGDDSTFSASASELSGCKGNCIFFEDNFFYSREEGDDGSMIGRDIGVFELESGCIGPLRNFPDYSKMFWPPPDWVASTSLEFGCVFQLHVLIVVYPNGPWNHRGSGQILLVFFFNLKCAESKPAGRAVDREVSNSSPFHGRSDKISAELGPRIPVH</sequence>
<evidence type="ECO:0000259" key="2">
    <source>
        <dbReference type="SMART" id="SM00256"/>
    </source>
</evidence>
<proteinExistence type="predicted"/>
<evidence type="ECO:0000256" key="1">
    <source>
        <dbReference type="SAM" id="MobiDB-lite"/>
    </source>
</evidence>
<gene>
    <name evidence="3" type="ORF">NC653_023698</name>
</gene>
<keyword evidence="4" id="KW-1185">Reference proteome</keyword>
<dbReference type="PANTHER" id="PTHR47123:SF15">
    <property type="entry name" value="F-BOX PROTEIN SKIP23"/>
    <property type="match status" value="1"/>
</dbReference>
<organism evidence="3 4">
    <name type="scientific">Populus alba x Populus x berolinensis</name>
    <dbReference type="NCBI Taxonomy" id="444605"/>
    <lineage>
        <taxon>Eukaryota</taxon>
        <taxon>Viridiplantae</taxon>
        <taxon>Streptophyta</taxon>
        <taxon>Embryophyta</taxon>
        <taxon>Tracheophyta</taxon>
        <taxon>Spermatophyta</taxon>
        <taxon>Magnoliopsida</taxon>
        <taxon>eudicotyledons</taxon>
        <taxon>Gunneridae</taxon>
        <taxon>Pentapetalae</taxon>
        <taxon>rosids</taxon>
        <taxon>fabids</taxon>
        <taxon>Malpighiales</taxon>
        <taxon>Salicaceae</taxon>
        <taxon>Saliceae</taxon>
        <taxon>Populus</taxon>
    </lineage>
</organism>
<feature type="region of interest" description="Disordered" evidence="1">
    <location>
        <begin position="490"/>
        <end position="517"/>
    </location>
</feature>